<dbReference type="AlphaFoldDB" id="A0A1H3MRU2"/>
<feature type="transmembrane region" description="Helical" evidence="8">
    <location>
        <begin position="79"/>
        <end position="96"/>
    </location>
</feature>
<dbReference type="Proteomes" id="UP000183918">
    <property type="component" value="Unassembled WGS sequence"/>
</dbReference>
<organism evidence="9 10">
    <name type="scientific">Lachnobacterium bovis DSM 14045</name>
    <dbReference type="NCBI Taxonomy" id="1122142"/>
    <lineage>
        <taxon>Bacteria</taxon>
        <taxon>Bacillati</taxon>
        <taxon>Bacillota</taxon>
        <taxon>Clostridia</taxon>
        <taxon>Lachnospirales</taxon>
        <taxon>Lachnospiraceae</taxon>
        <taxon>Lachnobacterium</taxon>
    </lineage>
</organism>
<dbReference type="GO" id="GO:0006508">
    <property type="term" value="P:proteolysis"/>
    <property type="evidence" value="ECO:0007669"/>
    <property type="project" value="UniProtKB-KW"/>
</dbReference>
<dbReference type="Pfam" id="PF04647">
    <property type="entry name" value="AgrB"/>
    <property type="match status" value="1"/>
</dbReference>
<dbReference type="SMART" id="SM00793">
    <property type="entry name" value="AgrB"/>
    <property type="match status" value="1"/>
</dbReference>
<dbReference type="GO" id="GO:0016020">
    <property type="term" value="C:membrane"/>
    <property type="evidence" value="ECO:0007669"/>
    <property type="project" value="InterPro"/>
</dbReference>
<protein>
    <submittedName>
        <fullName evidence="9">Accessory gene regulator protein AgrB</fullName>
    </submittedName>
</protein>
<dbReference type="RefSeq" id="WP_074719182.1">
    <property type="nucleotide sequence ID" value="NZ_FNPG01000038.1"/>
</dbReference>
<evidence type="ECO:0000313" key="9">
    <source>
        <dbReference type="EMBL" id="SDY79128.1"/>
    </source>
</evidence>
<feature type="transmembrane region" description="Helical" evidence="8">
    <location>
        <begin position="144"/>
        <end position="162"/>
    </location>
</feature>
<dbReference type="GO" id="GO:0008233">
    <property type="term" value="F:peptidase activity"/>
    <property type="evidence" value="ECO:0007669"/>
    <property type="project" value="UniProtKB-KW"/>
</dbReference>
<evidence type="ECO:0000256" key="5">
    <source>
        <dbReference type="ARBA" id="ARBA00022801"/>
    </source>
</evidence>
<evidence type="ECO:0000256" key="2">
    <source>
        <dbReference type="ARBA" id="ARBA00022654"/>
    </source>
</evidence>
<evidence type="ECO:0000256" key="3">
    <source>
        <dbReference type="ARBA" id="ARBA00022670"/>
    </source>
</evidence>
<name>A0A1H3MRU2_9FIRM</name>
<dbReference type="EMBL" id="FNPG01000038">
    <property type="protein sequence ID" value="SDY79128.1"/>
    <property type="molecule type" value="Genomic_DNA"/>
</dbReference>
<keyword evidence="10" id="KW-1185">Reference proteome</keyword>
<accession>A0A1H3MRU2</accession>
<sequence length="198" mass="22749">MIEKAADWYARKQIRAGIIKEEDRDVYKYGYILAMEMGINILISGMMAFIFNMLECLIVFSCVFIPLRTFCGGWHASKSWICSLISNVTIAGIMIVEKYQIWTFGIWVAVIIELVCSIAVWNMAPIEHKNKPLSNQEKKAYRKICKVMYVVQLGLMFLFYCIGRTDILQTGVMAHIIVVLSLLMGAVDIKKERIIFEK</sequence>
<keyword evidence="5" id="KW-0378">Hydrolase</keyword>
<feature type="transmembrane region" description="Helical" evidence="8">
    <location>
        <begin position="102"/>
        <end position="124"/>
    </location>
</feature>
<evidence type="ECO:0000256" key="8">
    <source>
        <dbReference type="SAM" id="Phobius"/>
    </source>
</evidence>
<keyword evidence="3" id="KW-0645">Protease</keyword>
<evidence type="ECO:0000256" key="6">
    <source>
        <dbReference type="ARBA" id="ARBA00022989"/>
    </source>
</evidence>
<keyword evidence="4 8" id="KW-0812">Transmembrane</keyword>
<reference evidence="9 10" key="1">
    <citation type="submission" date="2016-10" db="EMBL/GenBank/DDBJ databases">
        <authorList>
            <person name="de Groot N.N."/>
        </authorList>
    </citation>
    <scope>NUCLEOTIDE SEQUENCE [LARGE SCALE GENOMIC DNA]</scope>
    <source>
        <strain evidence="9 10">DSM 14045</strain>
    </source>
</reference>
<keyword evidence="1" id="KW-1003">Cell membrane</keyword>
<feature type="transmembrane region" description="Helical" evidence="8">
    <location>
        <begin position="41"/>
        <end position="67"/>
    </location>
</feature>
<evidence type="ECO:0000256" key="1">
    <source>
        <dbReference type="ARBA" id="ARBA00022475"/>
    </source>
</evidence>
<gene>
    <name evidence="9" type="ORF">SAMN02910414_02385</name>
</gene>
<keyword evidence="7 8" id="KW-0472">Membrane</keyword>
<keyword evidence="6 8" id="KW-1133">Transmembrane helix</keyword>
<evidence type="ECO:0000256" key="7">
    <source>
        <dbReference type="ARBA" id="ARBA00023136"/>
    </source>
</evidence>
<dbReference type="InterPro" id="IPR006741">
    <property type="entry name" value="AgrB"/>
</dbReference>
<evidence type="ECO:0000313" key="10">
    <source>
        <dbReference type="Proteomes" id="UP000183918"/>
    </source>
</evidence>
<feature type="transmembrane region" description="Helical" evidence="8">
    <location>
        <begin position="168"/>
        <end position="189"/>
    </location>
</feature>
<evidence type="ECO:0000256" key="4">
    <source>
        <dbReference type="ARBA" id="ARBA00022692"/>
    </source>
</evidence>
<dbReference type="GO" id="GO:0009372">
    <property type="term" value="P:quorum sensing"/>
    <property type="evidence" value="ECO:0007669"/>
    <property type="project" value="UniProtKB-KW"/>
</dbReference>
<dbReference type="OrthoDB" id="9815055at2"/>
<proteinExistence type="predicted"/>
<keyword evidence="2" id="KW-0673">Quorum sensing</keyword>
<dbReference type="STRING" id="1122142.SAMN02910414_02385"/>